<dbReference type="InterPro" id="IPR036438">
    <property type="entry name" value="Insulin-like_sf"/>
</dbReference>
<dbReference type="Pfam" id="PF00049">
    <property type="entry name" value="Insulin"/>
    <property type="match status" value="1"/>
</dbReference>
<dbReference type="OrthoDB" id="6116283at2759"/>
<dbReference type="PANTHER" id="PTHR13647">
    <property type="entry name" value="INSULIN-LIKE PEPTIDE 2-RELATED"/>
    <property type="match status" value="1"/>
</dbReference>
<dbReference type="InterPro" id="IPR016179">
    <property type="entry name" value="Insulin-like"/>
</dbReference>
<evidence type="ECO:0000256" key="6">
    <source>
        <dbReference type="SAM" id="MobiDB-lite"/>
    </source>
</evidence>
<feature type="domain" description="Insulin-like" evidence="7">
    <location>
        <begin position="237"/>
        <end position="316"/>
    </location>
</feature>
<keyword evidence="5" id="KW-0964">Secreted</keyword>
<comment type="subcellular location">
    <subcellularLocation>
        <location evidence="5">Secreted</location>
    </subcellularLocation>
</comment>
<protein>
    <recommendedName>
        <fullName evidence="7">Insulin-like domain-containing protein</fullName>
    </recommendedName>
</protein>
<keyword evidence="2" id="KW-0165">Cleavage on pair of basic residues</keyword>
<evidence type="ECO:0000256" key="3">
    <source>
        <dbReference type="ARBA" id="ARBA00022729"/>
    </source>
</evidence>
<evidence type="ECO:0000256" key="4">
    <source>
        <dbReference type="ARBA" id="ARBA00023157"/>
    </source>
</evidence>
<accession>A0A8B6EW89</accession>
<dbReference type="EMBL" id="UYJE01005820">
    <property type="protein sequence ID" value="VDI40714.1"/>
    <property type="molecule type" value="Genomic_DNA"/>
</dbReference>
<evidence type="ECO:0000313" key="9">
    <source>
        <dbReference type="Proteomes" id="UP000596742"/>
    </source>
</evidence>
<evidence type="ECO:0000313" key="8">
    <source>
        <dbReference type="EMBL" id="VDI40714.1"/>
    </source>
</evidence>
<dbReference type="AlphaFoldDB" id="A0A8B6EW89"/>
<keyword evidence="9" id="KW-1185">Reference proteome</keyword>
<evidence type="ECO:0000259" key="7">
    <source>
        <dbReference type="SMART" id="SM00078"/>
    </source>
</evidence>
<dbReference type="PROSITE" id="PS00262">
    <property type="entry name" value="INSULIN"/>
    <property type="match status" value="1"/>
</dbReference>
<name>A0A8B6EW89_MYTGA</name>
<dbReference type="GO" id="GO:0005576">
    <property type="term" value="C:extracellular region"/>
    <property type="evidence" value="ECO:0007669"/>
    <property type="project" value="UniProtKB-SubCell"/>
</dbReference>
<evidence type="ECO:0000256" key="5">
    <source>
        <dbReference type="RuleBase" id="RU000406"/>
    </source>
</evidence>
<evidence type="ECO:0000256" key="1">
    <source>
        <dbReference type="ARBA" id="ARBA00009034"/>
    </source>
</evidence>
<dbReference type="PRINTS" id="PR00276">
    <property type="entry name" value="INSULINFAMLY"/>
</dbReference>
<dbReference type="InterPro" id="IPR022353">
    <property type="entry name" value="Insulin_CS"/>
</dbReference>
<gene>
    <name evidence="8" type="ORF">MGAL_10B087900</name>
</gene>
<dbReference type="Gene3D" id="1.10.100.10">
    <property type="entry name" value="Insulin-like"/>
    <property type="match status" value="1"/>
</dbReference>
<dbReference type="SUPFAM" id="SSF56994">
    <property type="entry name" value="Insulin-like"/>
    <property type="match status" value="1"/>
</dbReference>
<sequence>MEKLSIDSDKSSKKLKQKLHSLYTVGVNPRGMSALTNNLIWKRVILTTALYGCETWGQLPYCETEMLEITQRYFVRFILMMDKRSPTDSCISNVDKLLWSKIVKQTLDIYEENKWKHSVERRPELKRYYKIHTCLTEHRLLRLAVTYPSLNSKFMTLVKLGAIAIQTGKCSLCNLYNTDILMHYILCCTSLLQIRTEMFYKIVDILDLEDSVRFFNQDDDEIVESLLGTLTNSQSGDHLCGSELTLMLELVCGGQYFGSASHSKRSSHLFSINDNKMKSPEILKAELKSINIQKRGGVVDECCVRSCTFETLQSYCLHPQSETQNSKEEQKQADRISTTTPAVSTTSSLLMIPETTTSRIRSRQRSRWFFLYALGRNPTRQPHYPY</sequence>
<proteinExistence type="inferred from homology"/>
<keyword evidence="4" id="KW-1015">Disulfide bond</keyword>
<comment type="caution">
    <text evidence="8">The sequence shown here is derived from an EMBL/GenBank/DDBJ whole genome shotgun (WGS) entry which is preliminary data.</text>
</comment>
<comment type="similarity">
    <text evidence="1 5">Belongs to the insulin family.</text>
</comment>
<reference evidence="8" key="1">
    <citation type="submission" date="2018-11" db="EMBL/GenBank/DDBJ databases">
        <authorList>
            <person name="Alioto T."/>
            <person name="Alioto T."/>
        </authorList>
    </citation>
    <scope>NUCLEOTIDE SEQUENCE</scope>
</reference>
<feature type="region of interest" description="Disordered" evidence="6">
    <location>
        <begin position="320"/>
        <end position="340"/>
    </location>
</feature>
<keyword evidence="3" id="KW-0732">Signal</keyword>
<dbReference type="GO" id="GO:0005179">
    <property type="term" value="F:hormone activity"/>
    <property type="evidence" value="ECO:0007669"/>
    <property type="project" value="InterPro"/>
</dbReference>
<dbReference type="Proteomes" id="UP000596742">
    <property type="component" value="Unassembled WGS sequence"/>
</dbReference>
<dbReference type="InterPro" id="IPR022352">
    <property type="entry name" value="Ins/IGF/rlx"/>
</dbReference>
<evidence type="ECO:0000256" key="2">
    <source>
        <dbReference type="ARBA" id="ARBA00022685"/>
    </source>
</evidence>
<dbReference type="PANTHER" id="PTHR13647:SF4">
    <property type="entry name" value="INSULIN-LIKE PEPTIDE 1-RELATED"/>
    <property type="match status" value="1"/>
</dbReference>
<dbReference type="SMART" id="SM00078">
    <property type="entry name" value="IlGF"/>
    <property type="match status" value="1"/>
</dbReference>
<feature type="compositionally biased region" description="Basic and acidic residues" evidence="6">
    <location>
        <begin position="325"/>
        <end position="334"/>
    </location>
</feature>
<organism evidence="8 9">
    <name type="scientific">Mytilus galloprovincialis</name>
    <name type="common">Mediterranean mussel</name>
    <dbReference type="NCBI Taxonomy" id="29158"/>
    <lineage>
        <taxon>Eukaryota</taxon>
        <taxon>Metazoa</taxon>
        <taxon>Spiralia</taxon>
        <taxon>Lophotrochozoa</taxon>
        <taxon>Mollusca</taxon>
        <taxon>Bivalvia</taxon>
        <taxon>Autobranchia</taxon>
        <taxon>Pteriomorphia</taxon>
        <taxon>Mytilida</taxon>
        <taxon>Mytiloidea</taxon>
        <taxon>Mytilidae</taxon>
        <taxon>Mytilinae</taxon>
        <taxon>Mytilus</taxon>
    </lineage>
</organism>